<name>A0A819LCX3_9BILA</name>
<gene>
    <name evidence="1" type="ORF">IZO911_LOCUS36908</name>
    <name evidence="2" type="ORF">IZO911_LOCUS36909</name>
    <name evidence="3" type="ORF">KXQ929_LOCUS26368</name>
</gene>
<dbReference type="EMBL" id="CAJNOE010000890">
    <property type="protein sequence ID" value="CAF1353575.1"/>
    <property type="molecule type" value="Genomic_DNA"/>
</dbReference>
<dbReference type="SUPFAM" id="SSF48371">
    <property type="entry name" value="ARM repeat"/>
    <property type="match status" value="2"/>
</dbReference>
<dbReference type="Proteomes" id="UP000663860">
    <property type="component" value="Unassembled WGS sequence"/>
</dbReference>
<comment type="caution">
    <text evidence="3">The sequence shown here is derived from an EMBL/GenBank/DDBJ whole genome shotgun (WGS) entry which is preliminary data.</text>
</comment>
<dbReference type="InterPro" id="IPR011989">
    <property type="entry name" value="ARM-like"/>
</dbReference>
<proteinExistence type="predicted"/>
<dbReference type="Proteomes" id="UP000663868">
    <property type="component" value="Unassembled WGS sequence"/>
</dbReference>
<reference evidence="3" key="1">
    <citation type="submission" date="2021-02" db="EMBL/GenBank/DDBJ databases">
        <authorList>
            <person name="Nowell W R."/>
        </authorList>
    </citation>
    <scope>NUCLEOTIDE SEQUENCE</scope>
</reference>
<protein>
    <submittedName>
        <fullName evidence="3">Uncharacterized protein</fullName>
    </submittedName>
</protein>
<evidence type="ECO:0000313" key="3">
    <source>
        <dbReference type="EMBL" id="CAF3964047.1"/>
    </source>
</evidence>
<accession>A0A819LCX3</accession>
<dbReference type="InterPro" id="IPR016024">
    <property type="entry name" value="ARM-type_fold"/>
</dbReference>
<dbReference type="EMBL" id="CAJOBB010002382">
    <property type="protein sequence ID" value="CAF3964047.1"/>
    <property type="molecule type" value="Genomic_DNA"/>
</dbReference>
<dbReference type="EMBL" id="CAJNOE010000890">
    <property type="protein sequence ID" value="CAF1353557.1"/>
    <property type="molecule type" value="Genomic_DNA"/>
</dbReference>
<dbReference type="Gene3D" id="1.25.10.10">
    <property type="entry name" value="Leucine-rich Repeat Variant"/>
    <property type="match status" value="2"/>
</dbReference>
<sequence>MSNDIDTVDKLIAKINNGETLRDSCIKTFADNLLHNDSSNNACRIFLALAQQKVFITELVFERLCNIILHHHEQTTKENSIRTIDILITNGQKTSNICLNALSFALQNHKFPILKRYASKILCTLSEKQNTLRLDSSLLNAMSHALHDQSTTVQSNILRSFETLARIHRHNIPEQAIHSMETLLTNVCEHIDTKNYGQCGLITSFFLSLLHQQYKLNENLLEIFSELLIVEVPNHKTLSLNRTASYVLQKAIAKQLFVGHLTRKIFNNISICFNSISSQHKQILEYCLKILCSLKDDQLLLIQLDINLLKHYLKDMNYEISLISYATILFGNLCKISHENIDDNNMFIIEDTIDIFMERLDHEKLLQSSIYALKNIAQYKEDYLSIYPLRKFIQILNKNDLNKEIRLNACSILVLAIKNQQPLTKSEIDGLESALNDSDLNICNTTLIAFQHLFQIYYKINEDYFTMILSSTNNISISLIEFLRNSNETLAFNASKLLEIIIQNHLKIEFTNDEIDKLCLTLQTNLNESICKTIFYSLNKIYSKQMNIPQNLRDFIELENIAQVLLTQKTFNKYDLDKFEEKLCAYINDTMFHNKIITTNVFQVFYQILKTNLYTSTMSQLLLQCVQNGQKLPNYLIETLTNDLFTNKNIQILYYVVHNGQSLTDTMIQQLNKYFLENQFYSTYTIQIFKLLFSRNEIRIDIKIYHKFVDLLKNQKDYDIQRNLIETLTNAIQNISIDDELPRNEIFMLMEKYFVKNDTMREMTYYSCIALNALIENGTHLSDKTLCLLKYYAQDEEFDGTLTTISYSSAVNLRDISLKTLQKYKTMCETCANIIQTNEIKDIIHREMLGQTILENRNPMTRLKAAEDLLSIVKNEQQSLSKNNVKVLQSLLYSDDCSIELKLIIIKILEYISAHLNSSQIQFILSLIRDKTLSVNIINILKTLVHFKKYLPTETLNILIDFASENTNLILRDNVIDCLQAIIKYQNVSSDLAKRITFEILSKNIRNPKLDIEKKIVAVNTCLDFVQNRLKLSTNSIESLEYALKNLLHNNKIHETVFDIIELAIRNNEKLPRTLIDLFIHLTKDKERSFEIIKLLSKNNEQFITQEILDHSENYLLENLTESYPIFLNGTQNGCKLSKTTTKHLAKTLENHANNTSLTERLDLIKIFKNLAENSETLDKDVIQYLENTFNDNNSIIHQSILNTLKFLPDYQPSSKFLISLQNVLEQHLCYSIIGNILEKCYNLPIQVILHIVYVFFLIEYIENDIIHKPLKLVCRQLLCNDLLTRISQHDKYDEINQFEFYSNLNSLEDYFHFQPYSIDRDEILIFFIENHSNFSLKHINEILLLMKTNFKSLQILRIASNDWLDKLQIHWLNTIIKRYQHIQLNENVILTDDNAKQILHLLIVKLKFGVSLSECFLQRLHNIEDFNELVLFLNNLYEKRIYKQLNLHEYFTRTDEQKIITKDLDSWHIEIQCGLIKKKIIDLCKLRNFNEINFLQNIQSIILLTYINNWTLDVFQRLFDILKAKQDEPFSLIIKNFFDALNVINNYGIQHEILDHHNKNAELIFQLKDSNQWALSMHKFAVSVSFDHDEREKSLKDLLDEIKKYVL</sequence>
<organism evidence="3 4">
    <name type="scientific">Adineta steineri</name>
    <dbReference type="NCBI Taxonomy" id="433720"/>
    <lineage>
        <taxon>Eukaryota</taxon>
        <taxon>Metazoa</taxon>
        <taxon>Spiralia</taxon>
        <taxon>Gnathifera</taxon>
        <taxon>Rotifera</taxon>
        <taxon>Eurotatoria</taxon>
        <taxon>Bdelloidea</taxon>
        <taxon>Adinetida</taxon>
        <taxon>Adinetidae</taxon>
        <taxon>Adineta</taxon>
    </lineage>
</organism>
<evidence type="ECO:0000313" key="1">
    <source>
        <dbReference type="EMBL" id="CAF1353557.1"/>
    </source>
</evidence>
<evidence type="ECO:0000313" key="2">
    <source>
        <dbReference type="EMBL" id="CAF1353575.1"/>
    </source>
</evidence>
<evidence type="ECO:0000313" key="4">
    <source>
        <dbReference type="Proteomes" id="UP000663868"/>
    </source>
</evidence>